<keyword evidence="2" id="KW-0805">Transcription regulation</keyword>
<proteinExistence type="inferred from homology"/>
<dbReference type="InterPro" id="IPR036390">
    <property type="entry name" value="WH_DNA-bd_sf"/>
</dbReference>
<dbReference type="SUPFAM" id="SSF53850">
    <property type="entry name" value="Periplasmic binding protein-like II"/>
    <property type="match status" value="1"/>
</dbReference>
<dbReference type="STRING" id="378806.STAUR_2085"/>
<dbReference type="AlphaFoldDB" id="E3FYF2"/>
<protein>
    <submittedName>
        <fullName evidence="7">Transcriptional regulator, LysR family</fullName>
    </submittedName>
</protein>
<keyword evidence="4" id="KW-0804">Transcription</keyword>
<dbReference type="PANTHER" id="PTHR30118">
    <property type="entry name" value="HTH-TYPE TRANSCRIPTIONAL REGULATOR LEUO-RELATED"/>
    <property type="match status" value="1"/>
</dbReference>
<name>E3FYF2_STIAD</name>
<keyword evidence="3" id="KW-0238">DNA-binding</keyword>
<feature type="compositionally biased region" description="Low complexity" evidence="5">
    <location>
        <begin position="301"/>
        <end position="312"/>
    </location>
</feature>
<evidence type="ECO:0000256" key="5">
    <source>
        <dbReference type="SAM" id="MobiDB-lite"/>
    </source>
</evidence>
<dbReference type="InterPro" id="IPR005119">
    <property type="entry name" value="LysR_subst-bd"/>
</dbReference>
<dbReference type="RefSeq" id="WP_013375028.1">
    <property type="nucleotide sequence ID" value="NC_014623.1"/>
</dbReference>
<sequence length="320" mass="34511">MDLNLLVALDALLREGSVARAAQRLQLSPPAMSRTLTRIRKSLGDPVFVRAGHGLVPTPRALALREKVRALVEDATALLSPDTPRSPRDMVRTLSIRVNDGVIPGLGVELVKRVREEAPGLTLRFVAEGEEDVSALRDGDVDLDIGVQGALGPEIRTQRLYVDAYAVLVGTKTPLARGRLTLERFAHAEHVVVSRRGKIRTAMDVLLEQHGLRRRVTVVVPNGLAAAALVAQTGALTVVPLVFASAVTKLMPVRPRAVPLALDAIFIAQAWHPRFDHEPAHVWLRRTVKELASPPQGPLSARTAAPPATARAGRSSVPPE</sequence>
<evidence type="ECO:0000259" key="6">
    <source>
        <dbReference type="PROSITE" id="PS50931"/>
    </source>
</evidence>
<gene>
    <name evidence="7" type="ordered locus">STAUR_2085</name>
</gene>
<evidence type="ECO:0000313" key="8">
    <source>
        <dbReference type="Proteomes" id="UP000001351"/>
    </source>
</evidence>
<comment type="similarity">
    <text evidence="1">Belongs to the LysR transcriptional regulatory family.</text>
</comment>
<keyword evidence="8" id="KW-1185">Reference proteome</keyword>
<dbReference type="SUPFAM" id="SSF46785">
    <property type="entry name" value="Winged helix' DNA-binding domain"/>
    <property type="match status" value="1"/>
</dbReference>
<dbReference type="InterPro" id="IPR036388">
    <property type="entry name" value="WH-like_DNA-bd_sf"/>
</dbReference>
<dbReference type="PROSITE" id="PS50931">
    <property type="entry name" value="HTH_LYSR"/>
    <property type="match status" value="1"/>
</dbReference>
<evidence type="ECO:0000256" key="2">
    <source>
        <dbReference type="ARBA" id="ARBA00023015"/>
    </source>
</evidence>
<evidence type="ECO:0000256" key="3">
    <source>
        <dbReference type="ARBA" id="ARBA00023125"/>
    </source>
</evidence>
<dbReference type="GO" id="GO:0003700">
    <property type="term" value="F:DNA-binding transcription factor activity"/>
    <property type="evidence" value="ECO:0007669"/>
    <property type="project" value="InterPro"/>
</dbReference>
<dbReference type="GO" id="GO:0003677">
    <property type="term" value="F:DNA binding"/>
    <property type="evidence" value="ECO:0007669"/>
    <property type="project" value="UniProtKB-KW"/>
</dbReference>
<evidence type="ECO:0000256" key="4">
    <source>
        <dbReference type="ARBA" id="ARBA00023163"/>
    </source>
</evidence>
<organism evidence="7 8">
    <name type="scientific">Stigmatella aurantiaca (strain DW4/3-1)</name>
    <dbReference type="NCBI Taxonomy" id="378806"/>
    <lineage>
        <taxon>Bacteria</taxon>
        <taxon>Pseudomonadati</taxon>
        <taxon>Myxococcota</taxon>
        <taxon>Myxococcia</taxon>
        <taxon>Myxococcales</taxon>
        <taxon>Cystobacterineae</taxon>
        <taxon>Archangiaceae</taxon>
        <taxon>Stigmatella</taxon>
    </lineage>
</organism>
<accession>E3FYF2</accession>
<evidence type="ECO:0000256" key="1">
    <source>
        <dbReference type="ARBA" id="ARBA00009437"/>
    </source>
</evidence>
<feature type="region of interest" description="Disordered" evidence="5">
    <location>
        <begin position="292"/>
        <end position="320"/>
    </location>
</feature>
<dbReference type="EMBL" id="CP002271">
    <property type="protein sequence ID" value="ADO69889.1"/>
    <property type="molecule type" value="Genomic_DNA"/>
</dbReference>
<dbReference type="Pfam" id="PF00126">
    <property type="entry name" value="HTH_1"/>
    <property type="match status" value="1"/>
</dbReference>
<dbReference type="Gene3D" id="3.40.190.10">
    <property type="entry name" value="Periplasmic binding protein-like II"/>
    <property type="match status" value="2"/>
</dbReference>
<dbReference type="HOGENOM" id="CLU_039613_39_3_7"/>
<dbReference type="InterPro" id="IPR050389">
    <property type="entry name" value="LysR-type_TF"/>
</dbReference>
<dbReference type="PANTHER" id="PTHR30118:SF15">
    <property type="entry name" value="TRANSCRIPTIONAL REGULATORY PROTEIN"/>
    <property type="match status" value="1"/>
</dbReference>
<dbReference type="Gene3D" id="1.10.10.10">
    <property type="entry name" value="Winged helix-like DNA-binding domain superfamily/Winged helix DNA-binding domain"/>
    <property type="match status" value="1"/>
</dbReference>
<dbReference type="eggNOG" id="COG0583">
    <property type="taxonomic scope" value="Bacteria"/>
</dbReference>
<feature type="domain" description="HTH lysR-type" evidence="6">
    <location>
        <begin position="1"/>
        <end position="58"/>
    </location>
</feature>
<dbReference type="Pfam" id="PF03466">
    <property type="entry name" value="LysR_substrate"/>
    <property type="match status" value="1"/>
</dbReference>
<reference evidence="7 8" key="1">
    <citation type="journal article" date="2011" name="Mol. Biol. Evol.">
        <title>Comparative genomic analysis of fruiting body formation in Myxococcales.</title>
        <authorList>
            <person name="Huntley S."/>
            <person name="Hamann N."/>
            <person name="Wegener-Feldbrugge S."/>
            <person name="Treuner-Lange A."/>
            <person name="Kube M."/>
            <person name="Reinhardt R."/>
            <person name="Klages S."/>
            <person name="Muller R."/>
            <person name="Ronning C.M."/>
            <person name="Nierman W.C."/>
            <person name="Sogaard-Andersen L."/>
        </authorList>
    </citation>
    <scope>NUCLEOTIDE SEQUENCE [LARGE SCALE GENOMIC DNA]</scope>
    <source>
        <strain evidence="7 8">DW4/3-1</strain>
    </source>
</reference>
<dbReference type="KEGG" id="sur:STAUR_2085"/>
<dbReference type="Proteomes" id="UP000001351">
    <property type="component" value="Chromosome"/>
</dbReference>
<evidence type="ECO:0000313" key="7">
    <source>
        <dbReference type="EMBL" id="ADO69889.1"/>
    </source>
</evidence>
<dbReference type="InterPro" id="IPR000847">
    <property type="entry name" value="LysR_HTH_N"/>
</dbReference>